<dbReference type="AlphaFoldDB" id="A0AAW1JGP3"/>
<keyword evidence="2" id="KW-1185">Reference proteome</keyword>
<evidence type="ECO:0000313" key="2">
    <source>
        <dbReference type="Proteomes" id="UP001458880"/>
    </source>
</evidence>
<name>A0AAW1JGP3_POPJA</name>
<reference evidence="1 2" key="1">
    <citation type="journal article" date="2024" name="BMC Genomics">
        <title>De novo assembly and annotation of Popillia japonica's genome with initial clues to its potential as an invasive pest.</title>
        <authorList>
            <person name="Cucini C."/>
            <person name="Boschi S."/>
            <person name="Funari R."/>
            <person name="Cardaioli E."/>
            <person name="Iannotti N."/>
            <person name="Marturano G."/>
            <person name="Paoli F."/>
            <person name="Bruttini M."/>
            <person name="Carapelli A."/>
            <person name="Frati F."/>
            <person name="Nardi F."/>
        </authorList>
    </citation>
    <scope>NUCLEOTIDE SEQUENCE [LARGE SCALE GENOMIC DNA]</scope>
    <source>
        <strain evidence="1">DMR45628</strain>
    </source>
</reference>
<evidence type="ECO:0000313" key="1">
    <source>
        <dbReference type="EMBL" id="KAK9703109.1"/>
    </source>
</evidence>
<comment type="caution">
    <text evidence="1">The sequence shown here is derived from an EMBL/GenBank/DDBJ whole genome shotgun (WGS) entry which is preliminary data.</text>
</comment>
<sequence length="85" mass="9431">MRVMRVCRVWTEEGIGTRRRPTGQPRRTNGLEEQAALLLCVYDIAAFEPLDFFIPSTISASYDCGPLSPTLELVQRTAALGSKMA</sequence>
<organism evidence="1 2">
    <name type="scientific">Popillia japonica</name>
    <name type="common">Japanese beetle</name>
    <dbReference type="NCBI Taxonomy" id="7064"/>
    <lineage>
        <taxon>Eukaryota</taxon>
        <taxon>Metazoa</taxon>
        <taxon>Ecdysozoa</taxon>
        <taxon>Arthropoda</taxon>
        <taxon>Hexapoda</taxon>
        <taxon>Insecta</taxon>
        <taxon>Pterygota</taxon>
        <taxon>Neoptera</taxon>
        <taxon>Endopterygota</taxon>
        <taxon>Coleoptera</taxon>
        <taxon>Polyphaga</taxon>
        <taxon>Scarabaeiformia</taxon>
        <taxon>Scarabaeidae</taxon>
        <taxon>Rutelinae</taxon>
        <taxon>Popillia</taxon>
    </lineage>
</organism>
<dbReference type="EMBL" id="JASPKY010000376">
    <property type="protein sequence ID" value="KAK9703109.1"/>
    <property type="molecule type" value="Genomic_DNA"/>
</dbReference>
<protein>
    <submittedName>
        <fullName evidence="1">Uncharacterized protein</fullName>
    </submittedName>
</protein>
<proteinExistence type="predicted"/>
<accession>A0AAW1JGP3</accession>
<gene>
    <name evidence="1" type="ORF">QE152_g29544</name>
</gene>
<dbReference type="Proteomes" id="UP001458880">
    <property type="component" value="Unassembled WGS sequence"/>
</dbReference>